<evidence type="ECO:0000256" key="10">
    <source>
        <dbReference type="ARBA" id="ARBA00022989"/>
    </source>
</evidence>
<dbReference type="SUPFAM" id="SSF57196">
    <property type="entry name" value="EGF/Laminin"/>
    <property type="match status" value="1"/>
</dbReference>
<dbReference type="SMART" id="SM00181">
    <property type="entry name" value="EGF"/>
    <property type="match status" value="2"/>
</dbReference>
<evidence type="ECO:0000256" key="14">
    <source>
        <dbReference type="PROSITE-ProRule" id="PRU00122"/>
    </source>
</evidence>
<dbReference type="GO" id="GO:0016020">
    <property type="term" value="C:membrane"/>
    <property type="evidence" value="ECO:0007669"/>
    <property type="project" value="UniProtKB-SubCell"/>
</dbReference>
<feature type="disulfide bond" evidence="14">
    <location>
        <begin position="515"/>
        <end position="542"/>
    </location>
</feature>
<comment type="caution">
    <text evidence="13">Lacks conserved residue(s) required for the propagation of feature annotation.</text>
</comment>
<evidence type="ECO:0000256" key="12">
    <source>
        <dbReference type="ARBA" id="ARBA00023157"/>
    </source>
</evidence>
<evidence type="ECO:0000256" key="2">
    <source>
        <dbReference type="ARBA" id="ARBA00004479"/>
    </source>
</evidence>
<evidence type="ECO:0000256" key="3">
    <source>
        <dbReference type="ARBA" id="ARBA00010241"/>
    </source>
</evidence>
<dbReference type="Gene3D" id="2.60.120.260">
    <property type="entry name" value="Galactose-binding domain-like"/>
    <property type="match status" value="1"/>
</dbReference>
<keyword evidence="20" id="KW-1185">Reference proteome</keyword>
<evidence type="ECO:0000256" key="5">
    <source>
        <dbReference type="ARBA" id="ARBA00022692"/>
    </source>
</evidence>
<dbReference type="SUPFAM" id="SSF49899">
    <property type="entry name" value="Concanavalin A-like lectins/glucanases"/>
    <property type="match status" value="4"/>
</dbReference>
<dbReference type="SMART" id="SM00294">
    <property type="entry name" value="4.1m"/>
    <property type="match status" value="1"/>
</dbReference>
<comment type="subcellular location">
    <subcellularLocation>
        <location evidence="1">Cell junction</location>
    </subcellularLocation>
    <subcellularLocation>
        <location evidence="2">Membrane</location>
        <topology evidence="2">Single-pass type I membrane protein</topology>
    </subcellularLocation>
</comment>
<dbReference type="SMART" id="SM00282">
    <property type="entry name" value="LamG"/>
    <property type="match status" value="3"/>
</dbReference>
<dbReference type="Proteomes" id="UP000645828">
    <property type="component" value="Unassembled WGS sequence"/>
</dbReference>
<dbReference type="InterPro" id="IPR000742">
    <property type="entry name" value="EGF"/>
</dbReference>
<feature type="transmembrane region" description="Helical" evidence="15">
    <location>
        <begin position="841"/>
        <end position="862"/>
    </location>
</feature>
<dbReference type="InterPro" id="IPR050372">
    <property type="entry name" value="Neurexin-related_CASP"/>
</dbReference>
<evidence type="ECO:0000259" key="16">
    <source>
        <dbReference type="PROSITE" id="PS50022"/>
    </source>
</evidence>
<dbReference type="PANTHER" id="PTHR15036:SF33">
    <property type="entry name" value="CONTACTIN-ASSOCIATED PROTEIN-LIKE 2"/>
    <property type="match status" value="1"/>
</dbReference>
<dbReference type="FunFam" id="2.60.120.200:FF:000099">
    <property type="entry name" value="Contactin associated protein 1"/>
    <property type="match status" value="1"/>
</dbReference>
<evidence type="ECO:0000313" key="20">
    <source>
        <dbReference type="Proteomes" id="UP000645828"/>
    </source>
</evidence>
<keyword evidence="4 13" id="KW-0245">EGF-like domain</keyword>
<keyword evidence="11 15" id="KW-0472">Membrane</keyword>
<keyword evidence="10 15" id="KW-1133">Transmembrane helix</keyword>
<dbReference type="GO" id="GO:0070161">
    <property type="term" value="C:anchoring junction"/>
    <property type="evidence" value="ECO:0007669"/>
    <property type="project" value="UniProtKB-SubCell"/>
</dbReference>
<organism evidence="19 20">
    <name type="scientific">Nyctereutes procyonoides</name>
    <name type="common">Raccoon dog</name>
    <name type="synonym">Canis procyonoides</name>
    <dbReference type="NCBI Taxonomy" id="34880"/>
    <lineage>
        <taxon>Eukaryota</taxon>
        <taxon>Metazoa</taxon>
        <taxon>Chordata</taxon>
        <taxon>Craniata</taxon>
        <taxon>Vertebrata</taxon>
        <taxon>Euteleostomi</taxon>
        <taxon>Mammalia</taxon>
        <taxon>Eutheria</taxon>
        <taxon>Laurasiatheria</taxon>
        <taxon>Carnivora</taxon>
        <taxon>Caniformia</taxon>
        <taxon>Canidae</taxon>
        <taxon>Nyctereutes</taxon>
    </lineage>
</organism>
<keyword evidence="8" id="KW-0130">Cell adhesion</keyword>
<evidence type="ECO:0000256" key="4">
    <source>
        <dbReference type="ARBA" id="ARBA00022536"/>
    </source>
</evidence>
<comment type="similarity">
    <text evidence="3">Belongs to the neurexin family.</text>
</comment>
<feature type="domain" description="F5/8 type C" evidence="16">
    <location>
        <begin position="1"/>
        <end position="71"/>
    </location>
</feature>
<dbReference type="Pfam" id="PF00754">
    <property type="entry name" value="F5_F8_type_C"/>
    <property type="match status" value="1"/>
</dbReference>
<dbReference type="InterPro" id="IPR003585">
    <property type="entry name" value="Neurexin-like"/>
</dbReference>
<feature type="domain" description="Laminin G" evidence="17">
    <location>
        <begin position="366"/>
        <end position="542"/>
    </location>
</feature>
<dbReference type="Pfam" id="PF02210">
    <property type="entry name" value="Laminin_G_2"/>
    <property type="match status" value="4"/>
</dbReference>
<evidence type="ECO:0000313" key="19">
    <source>
        <dbReference type="EMBL" id="CAD7680682.1"/>
    </source>
</evidence>
<dbReference type="InterPro" id="IPR001791">
    <property type="entry name" value="Laminin_G"/>
</dbReference>
<sequence length="910" mass="100678">MFLESQDRVPHCAPWMGPASPSACAFPGNINSDSVVRHDLQHPVIARYVRIVPLDWNGEGRIGLRIEVYGCSYWADVINFDGHVVLPYRFRNKKMKTLKDVIALKFKTSESEGVILHGEGQQGDYITLELKKAKLVFSLNLGSNQLGPIYGHTSVMTGSLLDDHHWHSVVIERQGRSINLTLDRGVQHFRTNGEFDYLDLDYEITFGGIPFSGKPSSSSRKNFKGCMESINYNGINITDLARRKKLEPSNVWHEVRFLAKENFAVLTIDGDEASAVRTNSPLQVKTGEKYFFGGFLNQMNNSSHSVLQPSFQGCMQLIQVDDQLVNLYEVAQRRPGSFANVSIDMCAIIDRCVPNHCEHGGKCSQTWHSFQCTCEETGYSGATCHNCERKDAGFLSYKDHLPVSQVVVGDTDRQGSEAKLSVGPLRCQGDTATEVSFSFDVGNGPVEIVVRSPSPLNDDQWHRVTAERNVKQASLQVDRLPQQIRKAPTEGHTRLELYSQLFVGGAGGQQGFLGCIRSLRMNGVTLDLEERAKVTSGFKSGCSGHCTSYGANCENGGRCLEKYHGYSCDCSHTAYDGTFCNKDVGAFFEEGMWLRYNFQAPVVGAKEPGSRAESSPEQQNAPPDLAHESIRFSFSTTKAPCILLYVSSFTTDFLAVLIKPAGSLQIRYNLGGTREPYNIDADHRNMANGQPHSVNITRHERTVILKLDHYPSVSYHLPSSSDTLFNSPKSLFLGKVIETGKIDQEIHKYNTPGFTGCLSRVQFNQIAPLKAALRQTNASAHVHIQGELVESNCGASPLTLSPMSSATDPWHLDHLDSASADFPYNPGQGQAIRNGVNRNSAIIGGVIAVVIFTILCTLVFLIRYMFRHKGTYHTNEAKGAESAESADAAIMNNDPNFTETIDESKKEWLI</sequence>
<feature type="domain" description="Laminin G" evidence="17">
    <location>
        <begin position="601"/>
        <end position="793"/>
    </location>
</feature>
<feature type="domain" description="EGF-like" evidence="18">
    <location>
        <begin position="348"/>
        <end position="385"/>
    </location>
</feature>
<dbReference type="AlphaFoldDB" id="A0A811YWU9"/>
<dbReference type="Pfam" id="PF00008">
    <property type="entry name" value="EGF"/>
    <property type="match status" value="1"/>
</dbReference>
<keyword evidence="5 15" id="KW-0812">Transmembrane</keyword>
<dbReference type="InterPro" id="IPR000421">
    <property type="entry name" value="FA58C"/>
</dbReference>
<evidence type="ECO:0000256" key="13">
    <source>
        <dbReference type="PROSITE-ProRule" id="PRU00076"/>
    </source>
</evidence>
<comment type="caution">
    <text evidence="19">The sequence shown here is derived from an EMBL/GenBank/DDBJ whole genome shotgun (WGS) entry which is preliminary data.</text>
</comment>
<evidence type="ECO:0000256" key="6">
    <source>
        <dbReference type="ARBA" id="ARBA00022729"/>
    </source>
</evidence>
<evidence type="ECO:0000259" key="18">
    <source>
        <dbReference type="PROSITE" id="PS50026"/>
    </source>
</evidence>
<gene>
    <name evidence="19" type="ORF">NYPRO_LOCUS13474</name>
</gene>
<dbReference type="FunFam" id="2.10.25.10:FF:000015">
    <property type="entry name" value="neurexin-1 isoform X1"/>
    <property type="match status" value="1"/>
</dbReference>
<proteinExistence type="inferred from homology"/>
<dbReference type="PROSITE" id="PS01286">
    <property type="entry name" value="FA58C_2"/>
    <property type="match status" value="1"/>
</dbReference>
<evidence type="ECO:0000256" key="1">
    <source>
        <dbReference type="ARBA" id="ARBA00004282"/>
    </source>
</evidence>
<evidence type="ECO:0000256" key="7">
    <source>
        <dbReference type="ARBA" id="ARBA00022737"/>
    </source>
</evidence>
<dbReference type="PROSITE" id="PS50026">
    <property type="entry name" value="EGF_3"/>
    <property type="match status" value="2"/>
</dbReference>
<dbReference type="GO" id="GO:0007155">
    <property type="term" value="P:cell adhesion"/>
    <property type="evidence" value="ECO:0007669"/>
    <property type="project" value="UniProtKB-KW"/>
</dbReference>
<evidence type="ECO:0000256" key="11">
    <source>
        <dbReference type="ARBA" id="ARBA00023136"/>
    </source>
</evidence>
<dbReference type="InterPro" id="IPR013320">
    <property type="entry name" value="ConA-like_dom_sf"/>
</dbReference>
<reference evidence="19" key="1">
    <citation type="submission" date="2020-12" db="EMBL/GenBank/DDBJ databases">
        <authorList>
            <consortium name="Molecular Ecology Group"/>
        </authorList>
    </citation>
    <scope>NUCLEOTIDE SEQUENCE</scope>
    <source>
        <strain evidence="19">TBG_1078</strain>
    </source>
</reference>
<evidence type="ECO:0000259" key="17">
    <source>
        <dbReference type="PROSITE" id="PS50025"/>
    </source>
</evidence>
<accession>A0A811YWU9</accession>
<dbReference type="PANTHER" id="PTHR15036">
    <property type="entry name" value="PIKACHURIN-LIKE PROTEIN"/>
    <property type="match status" value="1"/>
</dbReference>
<keyword evidence="7" id="KW-0677">Repeat</keyword>
<evidence type="ECO:0000256" key="9">
    <source>
        <dbReference type="ARBA" id="ARBA00022949"/>
    </source>
</evidence>
<dbReference type="Gene3D" id="2.60.120.200">
    <property type="match status" value="4"/>
</dbReference>
<dbReference type="PROSITE" id="PS50025">
    <property type="entry name" value="LAM_G_DOMAIN"/>
    <property type="match status" value="3"/>
</dbReference>
<dbReference type="CDD" id="cd00110">
    <property type="entry name" value="LamG"/>
    <property type="match status" value="3"/>
</dbReference>
<evidence type="ECO:0000256" key="15">
    <source>
        <dbReference type="SAM" id="Phobius"/>
    </source>
</evidence>
<dbReference type="CDD" id="cd00054">
    <property type="entry name" value="EGF_CA"/>
    <property type="match status" value="2"/>
</dbReference>
<keyword evidence="6" id="KW-0732">Signal</keyword>
<protein>
    <submittedName>
        <fullName evidence="19">(raccoon dog) hypothetical protein</fullName>
    </submittedName>
</protein>
<dbReference type="EMBL" id="CAJHUB010000749">
    <property type="protein sequence ID" value="CAD7680682.1"/>
    <property type="molecule type" value="Genomic_DNA"/>
</dbReference>
<feature type="domain" description="EGF-like" evidence="18">
    <location>
        <begin position="543"/>
        <end position="581"/>
    </location>
</feature>
<dbReference type="Gene3D" id="2.10.25.10">
    <property type="entry name" value="Laminin"/>
    <property type="match status" value="2"/>
</dbReference>
<keyword evidence="12 14" id="KW-1015">Disulfide bond</keyword>
<name>A0A811YWU9_NYCPR</name>
<dbReference type="PROSITE" id="PS50022">
    <property type="entry name" value="FA58C_3"/>
    <property type="match status" value="1"/>
</dbReference>
<keyword evidence="9" id="KW-0965">Cell junction</keyword>
<evidence type="ECO:0000256" key="8">
    <source>
        <dbReference type="ARBA" id="ARBA00022889"/>
    </source>
</evidence>
<feature type="domain" description="Laminin G" evidence="17">
    <location>
        <begin position="77"/>
        <end position="346"/>
    </location>
</feature>